<dbReference type="Proteomes" id="UP000288805">
    <property type="component" value="Unassembled WGS sequence"/>
</dbReference>
<evidence type="ECO:0000256" key="1">
    <source>
        <dbReference type="ARBA" id="ARBA00004141"/>
    </source>
</evidence>
<dbReference type="PANTHER" id="PTHR11119">
    <property type="entry name" value="XANTHINE-URACIL / VITAMIN C PERMEASE FAMILY MEMBER"/>
    <property type="match status" value="1"/>
</dbReference>
<keyword evidence="3 7" id="KW-0812">Transmembrane</keyword>
<dbReference type="AlphaFoldDB" id="A0A438F349"/>
<feature type="transmembrane region" description="Helical" evidence="7">
    <location>
        <begin position="399"/>
        <end position="418"/>
    </location>
</feature>
<evidence type="ECO:0000256" key="7">
    <source>
        <dbReference type="SAM" id="Phobius"/>
    </source>
</evidence>
<reference evidence="8 9" key="1">
    <citation type="journal article" date="2018" name="PLoS Genet.">
        <title>Population sequencing reveals clonal diversity and ancestral inbreeding in the grapevine cultivar Chardonnay.</title>
        <authorList>
            <person name="Roach M.J."/>
            <person name="Johnson D.L."/>
            <person name="Bohlmann J."/>
            <person name="van Vuuren H.J."/>
            <person name="Jones S.J."/>
            <person name="Pretorius I.S."/>
            <person name="Schmidt S.A."/>
            <person name="Borneman A.R."/>
        </authorList>
    </citation>
    <scope>NUCLEOTIDE SEQUENCE [LARGE SCALE GENOMIC DNA]</scope>
    <source>
        <strain evidence="9">cv. Chardonnay</strain>
        <tissue evidence="8">Leaf</tissue>
    </source>
</reference>
<dbReference type="Pfam" id="PF00860">
    <property type="entry name" value="Xan_ur_permease"/>
    <property type="match status" value="1"/>
</dbReference>
<evidence type="ECO:0000256" key="2">
    <source>
        <dbReference type="ARBA" id="ARBA00008821"/>
    </source>
</evidence>
<evidence type="ECO:0000256" key="5">
    <source>
        <dbReference type="ARBA" id="ARBA00023136"/>
    </source>
</evidence>
<comment type="caution">
    <text evidence="8">The sequence shown here is derived from an EMBL/GenBank/DDBJ whole genome shotgun (WGS) entry which is preliminary data.</text>
</comment>
<dbReference type="EMBL" id="QGNW01001128">
    <property type="protein sequence ID" value="RVW54447.1"/>
    <property type="molecule type" value="Genomic_DNA"/>
</dbReference>
<evidence type="ECO:0000256" key="3">
    <source>
        <dbReference type="ARBA" id="ARBA00022692"/>
    </source>
</evidence>
<comment type="similarity">
    <text evidence="2">Belongs to the nucleobase:cation symporter-2 (NCS2) (TC 2.A.40) family.</text>
</comment>
<evidence type="ECO:0000313" key="8">
    <source>
        <dbReference type="EMBL" id="RVW54447.1"/>
    </source>
</evidence>
<feature type="compositionally biased region" description="Pro residues" evidence="6">
    <location>
        <begin position="221"/>
        <end position="237"/>
    </location>
</feature>
<evidence type="ECO:0000256" key="6">
    <source>
        <dbReference type="SAM" id="MobiDB-lite"/>
    </source>
</evidence>
<sequence>MDPNAWMSAYPLTLKSKEYSSPSHHRRLRMQGFKFVCLPACASCGLACEWLMCAIVPLSALPSANYNSKLVIGNCFCENLFSKQGEERGWSEVMGHDFDGWNSLLIWVAVVAQNSKSVSNKIREKVFKSPRSVSHFALITRQTSPLVDLQSLYKLSLSLFLSLALGFRFQDSALHRLWFVQKFRNPSQRSDLQAFLRFFASDASIVGAQMANSDPTKRPRPGPWPPAPDSTAMPPPSWAKKTGFRPKFSGETNASDSGQIVVPPKPKEPDSNVDLELGRVRPPPAAPAAPAVPAAPVANGVPEGEKVPVPSEKTQTVKKRRNSDGAPVPKSSALGPNGQAPAAPAEPQPRRPARSEEAVDVLPQTVDDDGFVARHSHMKYELRDTPGLVPIGLYGFQHYVSILGSLILIPLVIVPAMGGDHEDTAMVVSTVLFVSGVTTLLHTSFGTRLPLIQGPSFVYLAPALAIINSPEFQGLNGNVCF</sequence>
<gene>
    <name evidence="8" type="primary">NAT12_0</name>
    <name evidence="8" type="ORF">CK203_068401</name>
</gene>
<accession>A0A438F349</accession>
<organism evidence="8 9">
    <name type="scientific">Vitis vinifera</name>
    <name type="common">Grape</name>
    <dbReference type="NCBI Taxonomy" id="29760"/>
    <lineage>
        <taxon>Eukaryota</taxon>
        <taxon>Viridiplantae</taxon>
        <taxon>Streptophyta</taxon>
        <taxon>Embryophyta</taxon>
        <taxon>Tracheophyta</taxon>
        <taxon>Spermatophyta</taxon>
        <taxon>Magnoliopsida</taxon>
        <taxon>eudicotyledons</taxon>
        <taxon>Gunneridae</taxon>
        <taxon>Pentapetalae</taxon>
        <taxon>rosids</taxon>
        <taxon>Vitales</taxon>
        <taxon>Vitaceae</taxon>
        <taxon>Viteae</taxon>
        <taxon>Vitis</taxon>
    </lineage>
</organism>
<feature type="transmembrane region" description="Helical" evidence="7">
    <location>
        <begin position="424"/>
        <end position="443"/>
    </location>
</feature>
<name>A0A438F349_VITVI</name>
<evidence type="ECO:0000313" key="9">
    <source>
        <dbReference type="Proteomes" id="UP000288805"/>
    </source>
</evidence>
<feature type="region of interest" description="Disordered" evidence="6">
    <location>
        <begin position="210"/>
        <end position="362"/>
    </location>
</feature>
<keyword evidence="5 7" id="KW-0472">Membrane</keyword>
<proteinExistence type="inferred from homology"/>
<dbReference type="GO" id="GO:0022857">
    <property type="term" value="F:transmembrane transporter activity"/>
    <property type="evidence" value="ECO:0007669"/>
    <property type="project" value="InterPro"/>
</dbReference>
<evidence type="ECO:0000256" key="4">
    <source>
        <dbReference type="ARBA" id="ARBA00022989"/>
    </source>
</evidence>
<dbReference type="InterPro" id="IPR006043">
    <property type="entry name" value="NCS2"/>
</dbReference>
<comment type="subcellular location">
    <subcellularLocation>
        <location evidence="1">Membrane</location>
        <topology evidence="1">Multi-pass membrane protein</topology>
    </subcellularLocation>
</comment>
<dbReference type="GO" id="GO:0016020">
    <property type="term" value="C:membrane"/>
    <property type="evidence" value="ECO:0007669"/>
    <property type="project" value="UniProtKB-SubCell"/>
</dbReference>
<protein>
    <submittedName>
        <fullName evidence="8">Nucleobase-ascorbate transporter 12</fullName>
    </submittedName>
</protein>
<feature type="compositionally biased region" description="Low complexity" evidence="6">
    <location>
        <begin position="288"/>
        <end position="298"/>
    </location>
</feature>
<keyword evidence="4 7" id="KW-1133">Transmembrane helix</keyword>